<name>A0ACB9VYH5_CHAAC</name>
<dbReference type="EMBL" id="CM043805">
    <property type="protein sequence ID" value="KAI4805336.1"/>
    <property type="molecule type" value="Genomic_DNA"/>
</dbReference>
<gene>
    <name evidence="1" type="ORF">KUCAC02_009959</name>
</gene>
<sequence>PLSRRLFAAGLRPQCLDYLIMVSTIECPPFFPVMVRGAVYGFKSVQPAHTPS</sequence>
<comment type="caution">
    <text evidence="1">The sequence shown here is derived from an EMBL/GenBank/DDBJ whole genome shotgun (WGS) entry which is preliminary data.</text>
</comment>
<protein>
    <submittedName>
        <fullName evidence="1">Uncharacterized protein</fullName>
    </submittedName>
</protein>
<reference evidence="1" key="1">
    <citation type="submission" date="2022-05" db="EMBL/GenBank/DDBJ databases">
        <title>Chromosome-level genome of Chaenocephalus aceratus.</title>
        <authorList>
            <person name="Park H."/>
        </authorList>
    </citation>
    <scope>NUCLEOTIDE SEQUENCE</scope>
    <source>
        <strain evidence="1">KU_202001</strain>
    </source>
</reference>
<accession>A0ACB9VYH5</accession>
<proteinExistence type="predicted"/>
<evidence type="ECO:0000313" key="2">
    <source>
        <dbReference type="Proteomes" id="UP001057452"/>
    </source>
</evidence>
<evidence type="ECO:0000313" key="1">
    <source>
        <dbReference type="EMBL" id="KAI4805336.1"/>
    </source>
</evidence>
<keyword evidence="2" id="KW-1185">Reference proteome</keyword>
<feature type="non-terminal residue" evidence="1">
    <location>
        <position position="1"/>
    </location>
</feature>
<organism evidence="1 2">
    <name type="scientific">Chaenocephalus aceratus</name>
    <name type="common">Blackfin icefish</name>
    <name type="synonym">Chaenichthys aceratus</name>
    <dbReference type="NCBI Taxonomy" id="36190"/>
    <lineage>
        <taxon>Eukaryota</taxon>
        <taxon>Metazoa</taxon>
        <taxon>Chordata</taxon>
        <taxon>Craniata</taxon>
        <taxon>Vertebrata</taxon>
        <taxon>Euteleostomi</taxon>
        <taxon>Actinopterygii</taxon>
        <taxon>Neopterygii</taxon>
        <taxon>Teleostei</taxon>
        <taxon>Neoteleostei</taxon>
        <taxon>Acanthomorphata</taxon>
        <taxon>Eupercaria</taxon>
        <taxon>Perciformes</taxon>
        <taxon>Notothenioidei</taxon>
        <taxon>Channichthyidae</taxon>
        <taxon>Chaenocephalus</taxon>
    </lineage>
</organism>
<dbReference type="Proteomes" id="UP001057452">
    <property type="component" value="Chromosome 21"/>
</dbReference>
<feature type="non-terminal residue" evidence="1">
    <location>
        <position position="52"/>
    </location>
</feature>